<comment type="caution">
    <text evidence="1">The sequence shown here is derived from an EMBL/GenBank/DDBJ whole genome shotgun (WGS) entry which is preliminary data.</text>
</comment>
<protein>
    <submittedName>
        <fullName evidence="1">Uncharacterized protein</fullName>
    </submittedName>
</protein>
<keyword evidence="2" id="KW-1185">Reference proteome</keyword>
<sequence>MIERRQALMVSLLQIHSTTRTTDKSVSAEISILTNVTDNQAQYRCEATNSATEIPLFETVTLNVHFAPEAVKVRTEPEELKPGIEATLFCDSASSNPPASLSWWRDGIPVQDAPIFDQNTPDTNVGVENEPLIIWLRADGNPPSITYTWTKDGLPITQSSYSSTNDRITSEGSVLNMTRLSRHDAGVYTCEAVNSQGAATANISVSVHYAAGIVSVSQNGIANPEEDATLSCTASGNPLTAEHIRWEREDYDLESKTITFDPKNFTSYLVIDKATKADVGNFQCVVNNGIGGETRQDVMLVVKFKPSMDTAPNLVKSASNVGQVGRLVCRCKAAPAPNFTWSKNGAKLPVNTSTKYFAEYHKNDAVTYTSILLINDVMSSDYGSYECGARNDLGFNQVMSISVSNITYNSVTLEWVPGFDGGLSSCKPYDEVYRYEDVLPKNATSYTIGGLEKNTDYVFSVMSINKMGQSKYRPDDTKATTLTSSEVGELNVVTTEYVETADVSKSVIVYVSITGAVLVLINAALVACFVFKRRSRRLKDNLGGKKVTMRVEKFTFNIKRFHGRKQESRALIILGASRASVEIRHDRDVRALFLQRYHDWGNPEFGVREVRNVLPR</sequence>
<gene>
    <name evidence="1" type="ORF">MSG28_015672</name>
</gene>
<evidence type="ECO:0000313" key="2">
    <source>
        <dbReference type="Proteomes" id="UP001064048"/>
    </source>
</evidence>
<dbReference type="EMBL" id="CM046129">
    <property type="protein sequence ID" value="KAI8433674.1"/>
    <property type="molecule type" value="Genomic_DNA"/>
</dbReference>
<evidence type="ECO:0000313" key="1">
    <source>
        <dbReference type="EMBL" id="KAI8433674.1"/>
    </source>
</evidence>
<proteinExistence type="predicted"/>
<accession>A0ACC0KBE0</accession>
<name>A0ACC0KBE0_CHOFU</name>
<organism evidence="1 2">
    <name type="scientific">Choristoneura fumiferana</name>
    <name type="common">Spruce budworm moth</name>
    <name type="synonym">Archips fumiferana</name>
    <dbReference type="NCBI Taxonomy" id="7141"/>
    <lineage>
        <taxon>Eukaryota</taxon>
        <taxon>Metazoa</taxon>
        <taxon>Ecdysozoa</taxon>
        <taxon>Arthropoda</taxon>
        <taxon>Hexapoda</taxon>
        <taxon>Insecta</taxon>
        <taxon>Pterygota</taxon>
        <taxon>Neoptera</taxon>
        <taxon>Endopterygota</taxon>
        <taxon>Lepidoptera</taxon>
        <taxon>Glossata</taxon>
        <taxon>Ditrysia</taxon>
        <taxon>Tortricoidea</taxon>
        <taxon>Tortricidae</taxon>
        <taxon>Tortricinae</taxon>
        <taxon>Choristoneura</taxon>
    </lineage>
</organism>
<reference evidence="1 2" key="1">
    <citation type="journal article" date="2022" name="Genome Biol. Evol.">
        <title>The Spruce Budworm Genome: Reconstructing the Evolutionary History of Antifreeze Proteins.</title>
        <authorList>
            <person name="Beliveau C."/>
            <person name="Gagne P."/>
            <person name="Picq S."/>
            <person name="Vernygora O."/>
            <person name="Keeling C.I."/>
            <person name="Pinkney K."/>
            <person name="Doucet D."/>
            <person name="Wen F."/>
            <person name="Johnston J.S."/>
            <person name="Maaroufi H."/>
            <person name="Boyle B."/>
            <person name="Laroche J."/>
            <person name="Dewar K."/>
            <person name="Juretic N."/>
            <person name="Blackburn G."/>
            <person name="Nisole A."/>
            <person name="Brunet B."/>
            <person name="Brandao M."/>
            <person name="Lumley L."/>
            <person name="Duan J."/>
            <person name="Quan G."/>
            <person name="Lucarotti C.J."/>
            <person name="Roe A.D."/>
            <person name="Sperling F.A.H."/>
            <person name="Levesque R.C."/>
            <person name="Cusson M."/>
        </authorList>
    </citation>
    <scope>NUCLEOTIDE SEQUENCE [LARGE SCALE GENOMIC DNA]</scope>
    <source>
        <strain evidence="1">Glfc:IPQL:Cfum</strain>
    </source>
</reference>
<dbReference type="Proteomes" id="UP001064048">
    <property type="component" value="Chromosome 29"/>
</dbReference>